<dbReference type="Pfam" id="PF07738">
    <property type="entry name" value="Sad1_UNC"/>
    <property type="match status" value="2"/>
</dbReference>
<evidence type="ECO:0000259" key="5">
    <source>
        <dbReference type="PROSITE" id="PS51469"/>
    </source>
</evidence>
<evidence type="ECO:0000256" key="3">
    <source>
        <dbReference type="ARBA" id="ARBA00022989"/>
    </source>
</evidence>
<keyword evidence="7" id="KW-1185">Reference proteome</keyword>
<dbReference type="PANTHER" id="PTHR12911:SF24">
    <property type="entry name" value="SUN DOMAIN-CONTAINING PROTEIN 3"/>
    <property type="match status" value="1"/>
</dbReference>
<keyword evidence="3" id="KW-1133">Transmembrane helix</keyword>
<accession>A0A7K7UKL8</accession>
<comment type="subcellular location">
    <subcellularLocation>
        <location evidence="1">Nucleus inner membrane</location>
    </subcellularLocation>
</comment>
<keyword evidence="2" id="KW-0812">Transmembrane</keyword>
<dbReference type="PANTHER" id="PTHR12911">
    <property type="entry name" value="SAD1/UNC-84-LIKE PROTEIN-RELATED"/>
    <property type="match status" value="1"/>
</dbReference>
<reference evidence="6 7" key="1">
    <citation type="submission" date="2019-09" db="EMBL/GenBank/DDBJ databases">
        <title>Bird 10,000 Genomes (B10K) Project - Family phase.</title>
        <authorList>
            <person name="Zhang G."/>
        </authorList>
    </citation>
    <scope>NUCLEOTIDE SEQUENCE [LARGE SCALE GENOMIC DNA]</scope>
    <source>
        <strain evidence="6">B10K-DU-030-25</strain>
    </source>
</reference>
<sequence length="149" mass="16428">ISPGYCWPFQASRSPLDIRLPAQVRPAAIAVQHPLKKSSALGDISSAPRRFTVSVRLCQALGAGSCCSPVLYLQGVDEEGEETALGTFTFDIEKELTQTFPLQNKPPRAFQFLRIVIESNWGNSGYACIYRVQVHGRITGRMPSARCEE</sequence>
<dbReference type="AlphaFoldDB" id="A0A7K7UKL8"/>
<protein>
    <submittedName>
        <fullName evidence="6">SPAG4 protein</fullName>
    </submittedName>
</protein>
<evidence type="ECO:0000256" key="1">
    <source>
        <dbReference type="ARBA" id="ARBA00004540"/>
    </source>
</evidence>
<organism evidence="6 7">
    <name type="scientific">Ibidorhyncha struthersii</name>
    <dbReference type="NCBI Taxonomy" id="425643"/>
    <lineage>
        <taxon>Eukaryota</taxon>
        <taxon>Metazoa</taxon>
        <taxon>Chordata</taxon>
        <taxon>Craniata</taxon>
        <taxon>Vertebrata</taxon>
        <taxon>Euteleostomi</taxon>
        <taxon>Archelosauria</taxon>
        <taxon>Archosauria</taxon>
        <taxon>Dinosauria</taxon>
        <taxon>Saurischia</taxon>
        <taxon>Theropoda</taxon>
        <taxon>Coelurosauria</taxon>
        <taxon>Aves</taxon>
        <taxon>Neognathae</taxon>
        <taxon>Neoaves</taxon>
        <taxon>Charadriiformes</taxon>
        <taxon>Charadriidae</taxon>
        <taxon>Ibidorhyncha</taxon>
    </lineage>
</organism>
<dbReference type="PROSITE" id="PS51469">
    <property type="entry name" value="SUN"/>
    <property type="match status" value="1"/>
</dbReference>
<dbReference type="Proteomes" id="UP000587655">
    <property type="component" value="Unassembled WGS sequence"/>
</dbReference>
<evidence type="ECO:0000256" key="4">
    <source>
        <dbReference type="ARBA" id="ARBA00023136"/>
    </source>
</evidence>
<feature type="non-terminal residue" evidence="6">
    <location>
        <position position="1"/>
    </location>
</feature>
<gene>
    <name evidence="6" type="primary">Spag4</name>
    <name evidence="6" type="ORF">IBISTR_R11045</name>
</gene>
<evidence type="ECO:0000313" key="7">
    <source>
        <dbReference type="Proteomes" id="UP000587655"/>
    </source>
</evidence>
<dbReference type="GO" id="GO:0043495">
    <property type="term" value="F:protein-membrane adaptor activity"/>
    <property type="evidence" value="ECO:0007669"/>
    <property type="project" value="TreeGrafter"/>
</dbReference>
<dbReference type="InterPro" id="IPR012919">
    <property type="entry name" value="SUN_dom"/>
</dbReference>
<evidence type="ECO:0000256" key="2">
    <source>
        <dbReference type="ARBA" id="ARBA00022692"/>
    </source>
</evidence>
<dbReference type="GO" id="GO:0034993">
    <property type="term" value="C:meiotic nuclear membrane microtubule tethering complex"/>
    <property type="evidence" value="ECO:0007669"/>
    <property type="project" value="TreeGrafter"/>
</dbReference>
<comment type="caution">
    <text evidence="6">The sequence shown here is derived from an EMBL/GenBank/DDBJ whole genome shotgun (WGS) entry which is preliminary data.</text>
</comment>
<dbReference type="GO" id="GO:0005637">
    <property type="term" value="C:nuclear inner membrane"/>
    <property type="evidence" value="ECO:0007669"/>
    <property type="project" value="UniProtKB-SubCell"/>
</dbReference>
<name>A0A7K7UKL8_9CHAR</name>
<feature type="domain" description="SUN" evidence="5">
    <location>
        <begin position="1"/>
        <end position="139"/>
    </location>
</feature>
<evidence type="ECO:0000313" key="6">
    <source>
        <dbReference type="EMBL" id="NXA28892.1"/>
    </source>
</evidence>
<keyword evidence="4" id="KW-0472">Membrane</keyword>
<feature type="non-terminal residue" evidence="6">
    <location>
        <position position="149"/>
    </location>
</feature>
<dbReference type="Gene3D" id="2.60.120.260">
    <property type="entry name" value="Galactose-binding domain-like"/>
    <property type="match status" value="1"/>
</dbReference>
<dbReference type="InterPro" id="IPR045119">
    <property type="entry name" value="SUN1-5"/>
</dbReference>
<dbReference type="EMBL" id="VZSZ01010629">
    <property type="protein sequence ID" value="NXA28892.1"/>
    <property type="molecule type" value="Genomic_DNA"/>
</dbReference>
<proteinExistence type="predicted"/>